<dbReference type="RefSeq" id="WP_208263350.1">
    <property type="nucleotide sequence ID" value="NZ_JAGEOJ010000032.1"/>
</dbReference>
<feature type="domain" description="DUF397" evidence="1">
    <location>
        <begin position="8"/>
        <end position="59"/>
    </location>
</feature>
<accession>A0A939PLG0</accession>
<sequence length="66" mass="7241">MISERFTAWRTSRHSDGSGNCVEVAGAGDGIAVRDSKDRVGPYLEFSTSEWAAFLGDARKGAYDRR</sequence>
<dbReference type="EMBL" id="JAGEOJ010000032">
    <property type="protein sequence ID" value="MBO2455127.1"/>
    <property type="molecule type" value="Genomic_DNA"/>
</dbReference>
<proteinExistence type="predicted"/>
<keyword evidence="3" id="KW-1185">Reference proteome</keyword>
<evidence type="ECO:0000313" key="2">
    <source>
        <dbReference type="EMBL" id="MBO2455127.1"/>
    </source>
</evidence>
<organism evidence="2 3">
    <name type="scientific">Actinomadura barringtoniae</name>
    <dbReference type="NCBI Taxonomy" id="1427535"/>
    <lineage>
        <taxon>Bacteria</taxon>
        <taxon>Bacillati</taxon>
        <taxon>Actinomycetota</taxon>
        <taxon>Actinomycetes</taxon>
        <taxon>Streptosporangiales</taxon>
        <taxon>Thermomonosporaceae</taxon>
        <taxon>Actinomadura</taxon>
    </lineage>
</organism>
<name>A0A939PLG0_9ACTN</name>
<reference evidence="2" key="1">
    <citation type="submission" date="2021-03" db="EMBL/GenBank/DDBJ databases">
        <authorList>
            <person name="Kanchanasin P."/>
            <person name="Saeng-In P."/>
            <person name="Phongsopitanun W."/>
            <person name="Yuki M."/>
            <person name="Kudo T."/>
            <person name="Ohkuma M."/>
            <person name="Tanasupawat S."/>
        </authorList>
    </citation>
    <scope>NUCLEOTIDE SEQUENCE</scope>
    <source>
        <strain evidence="2">GKU 128</strain>
    </source>
</reference>
<dbReference type="AlphaFoldDB" id="A0A939PLG0"/>
<evidence type="ECO:0000313" key="3">
    <source>
        <dbReference type="Proteomes" id="UP000669179"/>
    </source>
</evidence>
<dbReference type="InterPro" id="IPR007278">
    <property type="entry name" value="DUF397"/>
</dbReference>
<protein>
    <submittedName>
        <fullName evidence="2">DUF397 domain-containing protein</fullName>
    </submittedName>
</protein>
<gene>
    <name evidence="2" type="ORF">J4573_49135</name>
</gene>
<dbReference type="Pfam" id="PF04149">
    <property type="entry name" value="DUF397"/>
    <property type="match status" value="1"/>
</dbReference>
<dbReference type="Proteomes" id="UP000669179">
    <property type="component" value="Unassembled WGS sequence"/>
</dbReference>
<evidence type="ECO:0000259" key="1">
    <source>
        <dbReference type="Pfam" id="PF04149"/>
    </source>
</evidence>
<comment type="caution">
    <text evidence="2">The sequence shown here is derived from an EMBL/GenBank/DDBJ whole genome shotgun (WGS) entry which is preliminary data.</text>
</comment>